<comment type="caution">
    <text evidence="1">The sequence shown here is derived from an EMBL/GenBank/DDBJ whole genome shotgun (WGS) entry which is preliminary data.</text>
</comment>
<organism evidence="1 2">
    <name type="scientific">Mycena alexandri</name>
    <dbReference type="NCBI Taxonomy" id="1745969"/>
    <lineage>
        <taxon>Eukaryota</taxon>
        <taxon>Fungi</taxon>
        <taxon>Dikarya</taxon>
        <taxon>Basidiomycota</taxon>
        <taxon>Agaricomycotina</taxon>
        <taxon>Agaricomycetes</taxon>
        <taxon>Agaricomycetidae</taxon>
        <taxon>Agaricales</taxon>
        <taxon>Marasmiineae</taxon>
        <taxon>Mycenaceae</taxon>
        <taxon>Mycena</taxon>
    </lineage>
</organism>
<keyword evidence="2" id="KW-1185">Reference proteome</keyword>
<protein>
    <recommendedName>
        <fullName evidence="3">Transposase</fullName>
    </recommendedName>
</protein>
<dbReference type="GO" id="GO:0003676">
    <property type="term" value="F:nucleic acid binding"/>
    <property type="evidence" value="ECO:0007669"/>
    <property type="project" value="InterPro"/>
</dbReference>
<dbReference type="Gene3D" id="3.30.420.10">
    <property type="entry name" value="Ribonuclease H-like superfamily/Ribonuclease H"/>
    <property type="match status" value="1"/>
</dbReference>
<name>A0AAD6WKT8_9AGAR</name>
<dbReference type="Proteomes" id="UP001218188">
    <property type="component" value="Unassembled WGS sequence"/>
</dbReference>
<dbReference type="EMBL" id="JARJCM010000393">
    <property type="protein sequence ID" value="KAJ7017603.1"/>
    <property type="molecule type" value="Genomic_DNA"/>
</dbReference>
<evidence type="ECO:0000313" key="2">
    <source>
        <dbReference type="Proteomes" id="UP001218188"/>
    </source>
</evidence>
<dbReference type="InterPro" id="IPR036397">
    <property type="entry name" value="RNaseH_sf"/>
</dbReference>
<evidence type="ECO:0000313" key="1">
    <source>
        <dbReference type="EMBL" id="KAJ7017603.1"/>
    </source>
</evidence>
<reference evidence="1" key="1">
    <citation type="submission" date="2023-03" db="EMBL/GenBank/DDBJ databases">
        <title>Massive genome expansion in bonnet fungi (Mycena s.s.) driven by repeated elements and novel gene families across ecological guilds.</title>
        <authorList>
            <consortium name="Lawrence Berkeley National Laboratory"/>
            <person name="Harder C.B."/>
            <person name="Miyauchi S."/>
            <person name="Viragh M."/>
            <person name="Kuo A."/>
            <person name="Thoen E."/>
            <person name="Andreopoulos B."/>
            <person name="Lu D."/>
            <person name="Skrede I."/>
            <person name="Drula E."/>
            <person name="Henrissat B."/>
            <person name="Morin E."/>
            <person name="Kohler A."/>
            <person name="Barry K."/>
            <person name="LaButti K."/>
            <person name="Morin E."/>
            <person name="Salamov A."/>
            <person name="Lipzen A."/>
            <person name="Mereny Z."/>
            <person name="Hegedus B."/>
            <person name="Baldrian P."/>
            <person name="Stursova M."/>
            <person name="Weitz H."/>
            <person name="Taylor A."/>
            <person name="Grigoriev I.V."/>
            <person name="Nagy L.G."/>
            <person name="Martin F."/>
            <person name="Kauserud H."/>
        </authorList>
    </citation>
    <scope>NUCLEOTIDE SEQUENCE</scope>
    <source>
        <strain evidence="1">CBHHK200</strain>
    </source>
</reference>
<proteinExistence type="predicted"/>
<dbReference type="AlphaFoldDB" id="A0AAD6WKT8"/>
<feature type="non-terminal residue" evidence="1">
    <location>
        <position position="126"/>
    </location>
</feature>
<sequence length="126" mass="14585">RDNLSRIGLKGFAQRKKPNLTQRHIAPRKKMYEQYETWTNDDTFLRGVFINSDESKLVLGVSDGWRYVRRRRGHDALAPRSVQVTEAHGRMNIKVNVWGALHPMGVSKLIRIDGILDAELYVQILE</sequence>
<gene>
    <name evidence="1" type="ORF">C8F04DRAFT_935721</name>
</gene>
<evidence type="ECO:0008006" key="3">
    <source>
        <dbReference type="Google" id="ProtNLM"/>
    </source>
</evidence>
<accession>A0AAD6WKT8</accession>
<feature type="non-terminal residue" evidence="1">
    <location>
        <position position="1"/>
    </location>
</feature>